<comment type="caution">
    <text evidence="6">The sequence shown here is derived from an EMBL/GenBank/DDBJ whole genome shotgun (WGS) entry which is preliminary data.</text>
</comment>
<organism evidence="6 7">
    <name type="scientific">Tumebacillus permanentifrigoris</name>
    <dbReference type="NCBI Taxonomy" id="378543"/>
    <lineage>
        <taxon>Bacteria</taxon>
        <taxon>Bacillati</taxon>
        <taxon>Bacillota</taxon>
        <taxon>Bacilli</taxon>
        <taxon>Bacillales</taxon>
        <taxon>Alicyclobacillaceae</taxon>
        <taxon>Tumebacillus</taxon>
    </lineage>
</organism>
<dbReference type="GO" id="GO:0005737">
    <property type="term" value="C:cytoplasm"/>
    <property type="evidence" value="ECO:0007669"/>
    <property type="project" value="UniProtKB-SubCell"/>
</dbReference>
<sequence length="158" mass="18844">MSSMTEQELQRFVEQISLESFGWPFQHRVTWNGRLRTTGGRYLLRTHDIEINPHHYEAHGLDSMIGTIKHELCHYHLHLQKRGYRHQDREFKELLERVGGSRYCPDTGLRREVKTRYLYHCEQCKQPYERKRQIDVRRYGCGKCRGKLKLVATGTVGK</sequence>
<dbReference type="InterPro" id="IPR006640">
    <property type="entry name" value="SprT-like_domain"/>
</dbReference>
<dbReference type="Proteomes" id="UP000245634">
    <property type="component" value="Unassembled WGS sequence"/>
</dbReference>
<evidence type="ECO:0000259" key="5">
    <source>
        <dbReference type="SMART" id="SM00731"/>
    </source>
</evidence>
<protein>
    <recommendedName>
        <fullName evidence="4">Protein SprT-like</fullName>
    </recommendedName>
</protein>
<keyword evidence="2 4" id="KW-0479">Metal-binding</keyword>
<feature type="binding site" evidence="4">
    <location>
        <position position="70"/>
    </location>
    <ligand>
        <name>Zn(2+)</name>
        <dbReference type="ChEBI" id="CHEBI:29105"/>
    </ligand>
</feature>
<dbReference type="EMBL" id="QGGL01000005">
    <property type="protein sequence ID" value="PWK14351.1"/>
    <property type="molecule type" value="Genomic_DNA"/>
</dbReference>
<dbReference type="SMART" id="SM00731">
    <property type="entry name" value="SprT"/>
    <property type="match status" value="1"/>
</dbReference>
<dbReference type="InterPro" id="IPR023524">
    <property type="entry name" value="Uncharacterised_SprT-like"/>
</dbReference>
<keyword evidence="7" id="KW-1185">Reference proteome</keyword>
<proteinExistence type="inferred from homology"/>
<evidence type="ECO:0000313" key="7">
    <source>
        <dbReference type="Proteomes" id="UP000245634"/>
    </source>
</evidence>
<evidence type="ECO:0000256" key="1">
    <source>
        <dbReference type="ARBA" id="ARBA00022490"/>
    </source>
</evidence>
<evidence type="ECO:0000256" key="2">
    <source>
        <dbReference type="ARBA" id="ARBA00022723"/>
    </source>
</evidence>
<evidence type="ECO:0000256" key="3">
    <source>
        <dbReference type="ARBA" id="ARBA00022833"/>
    </source>
</evidence>
<dbReference type="HAMAP" id="MF_00745">
    <property type="entry name" value="SprT_like"/>
    <property type="match status" value="1"/>
</dbReference>
<keyword evidence="1 4" id="KW-0963">Cytoplasm</keyword>
<keyword evidence="3 4" id="KW-0862">Zinc</keyword>
<comment type="similarity">
    <text evidence="4">Belongs to the SprT family.</text>
</comment>
<dbReference type="Pfam" id="PF10263">
    <property type="entry name" value="SprT-like"/>
    <property type="match status" value="1"/>
</dbReference>
<comment type="subcellular location">
    <subcellularLocation>
        <location evidence="4">Cytoplasm</location>
    </subcellularLocation>
</comment>
<gene>
    <name evidence="6" type="ORF">C7459_105107</name>
</gene>
<reference evidence="6 7" key="1">
    <citation type="submission" date="2018-05" db="EMBL/GenBank/DDBJ databases">
        <title>Genomic Encyclopedia of Type Strains, Phase IV (KMG-IV): sequencing the most valuable type-strain genomes for metagenomic binning, comparative biology and taxonomic classification.</title>
        <authorList>
            <person name="Goeker M."/>
        </authorList>
    </citation>
    <scope>NUCLEOTIDE SEQUENCE [LARGE SCALE GENOMIC DNA]</scope>
    <source>
        <strain evidence="6 7">DSM 18773</strain>
    </source>
</reference>
<dbReference type="NCBIfam" id="NF003339">
    <property type="entry name" value="PRK04351.1"/>
    <property type="match status" value="1"/>
</dbReference>
<evidence type="ECO:0000256" key="4">
    <source>
        <dbReference type="HAMAP-Rule" id="MF_00745"/>
    </source>
</evidence>
<name>A0A316DA40_9BACL</name>
<dbReference type="GO" id="GO:0006950">
    <property type="term" value="P:response to stress"/>
    <property type="evidence" value="ECO:0007669"/>
    <property type="project" value="UniProtKB-ARBA"/>
</dbReference>
<accession>A0A316DA40</accession>
<dbReference type="AlphaFoldDB" id="A0A316DA40"/>
<feature type="binding site" evidence="4">
    <location>
        <position position="74"/>
    </location>
    <ligand>
        <name>Zn(2+)</name>
        <dbReference type="ChEBI" id="CHEBI:29105"/>
    </ligand>
</feature>
<feature type="domain" description="SprT-like" evidence="5">
    <location>
        <begin position="7"/>
        <end position="151"/>
    </location>
</feature>
<dbReference type="GO" id="GO:0008270">
    <property type="term" value="F:zinc ion binding"/>
    <property type="evidence" value="ECO:0007669"/>
    <property type="project" value="UniProtKB-UniRule"/>
</dbReference>
<evidence type="ECO:0000313" key="6">
    <source>
        <dbReference type="EMBL" id="PWK14351.1"/>
    </source>
</evidence>
<feature type="active site" evidence="4">
    <location>
        <position position="71"/>
    </location>
</feature>
<comment type="cofactor">
    <cofactor evidence="4">
        <name>Zn(2+)</name>
        <dbReference type="ChEBI" id="CHEBI:29105"/>
    </cofactor>
    <text evidence="4">Binds 1 zinc ion.</text>
</comment>